<sequence length="95" mass="10662">MSFGRLHIFARAEEFDMIFQKYSSQCAPNRWNGMTPEGEDRPANVLLEITFPLIRASSSLLSFAASLLLQGASPPIIIKGFRNRSEKCDRLSLSL</sequence>
<organism evidence="1 2">
    <name type="scientific">Caerostris extrusa</name>
    <name type="common">Bark spider</name>
    <name type="synonym">Caerostris bankana</name>
    <dbReference type="NCBI Taxonomy" id="172846"/>
    <lineage>
        <taxon>Eukaryota</taxon>
        <taxon>Metazoa</taxon>
        <taxon>Ecdysozoa</taxon>
        <taxon>Arthropoda</taxon>
        <taxon>Chelicerata</taxon>
        <taxon>Arachnida</taxon>
        <taxon>Araneae</taxon>
        <taxon>Araneomorphae</taxon>
        <taxon>Entelegynae</taxon>
        <taxon>Araneoidea</taxon>
        <taxon>Araneidae</taxon>
        <taxon>Caerostris</taxon>
    </lineage>
</organism>
<name>A0AAV4QDQ9_CAEEX</name>
<reference evidence="1 2" key="1">
    <citation type="submission" date="2021-06" db="EMBL/GenBank/DDBJ databases">
        <title>Caerostris extrusa draft genome.</title>
        <authorList>
            <person name="Kono N."/>
            <person name="Arakawa K."/>
        </authorList>
    </citation>
    <scope>NUCLEOTIDE SEQUENCE [LARGE SCALE GENOMIC DNA]</scope>
</reference>
<keyword evidence="2" id="KW-1185">Reference proteome</keyword>
<dbReference type="EMBL" id="BPLR01006125">
    <property type="protein sequence ID" value="GIY07575.1"/>
    <property type="molecule type" value="Genomic_DNA"/>
</dbReference>
<protein>
    <submittedName>
        <fullName evidence="1">Uncharacterized protein</fullName>
    </submittedName>
</protein>
<dbReference type="Proteomes" id="UP001054945">
    <property type="component" value="Unassembled WGS sequence"/>
</dbReference>
<accession>A0AAV4QDQ9</accession>
<evidence type="ECO:0000313" key="1">
    <source>
        <dbReference type="EMBL" id="GIY07575.1"/>
    </source>
</evidence>
<gene>
    <name evidence="1" type="ORF">CEXT_601401</name>
</gene>
<proteinExistence type="predicted"/>
<evidence type="ECO:0000313" key="2">
    <source>
        <dbReference type="Proteomes" id="UP001054945"/>
    </source>
</evidence>
<dbReference type="AlphaFoldDB" id="A0AAV4QDQ9"/>
<comment type="caution">
    <text evidence="1">The sequence shown here is derived from an EMBL/GenBank/DDBJ whole genome shotgun (WGS) entry which is preliminary data.</text>
</comment>